<name>A0A645HMZ2_9ZZZZ</name>
<evidence type="ECO:0000313" key="1">
    <source>
        <dbReference type="EMBL" id="MPN40190.1"/>
    </source>
</evidence>
<proteinExistence type="predicted"/>
<comment type="caution">
    <text evidence="1">The sequence shown here is derived from an EMBL/GenBank/DDBJ whole genome shotgun (WGS) entry which is preliminary data.</text>
</comment>
<evidence type="ECO:0008006" key="2">
    <source>
        <dbReference type="Google" id="ProtNLM"/>
    </source>
</evidence>
<reference evidence="1" key="1">
    <citation type="submission" date="2019-08" db="EMBL/GenBank/DDBJ databases">
        <authorList>
            <person name="Kucharzyk K."/>
            <person name="Murdoch R.W."/>
            <person name="Higgins S."/>
            <person name="Loffler F."/>
        </authorList>
    </citation>
    <scope>NUCLEOTIDE SEQUENCE</scope>
</reference>
<gene>
    <name evidence="1" type="ORF">SDC9_187726</name>
</gene>
<organism evidence="1">
    <name type="scientific">bioreactor metagenome</name>
    <dbReference type="NCBI Taxonomy" id="1076179"/>
    <lineage>
        <taxon>unclassified sequences</taxon>
        <taxon>metagenomes</taxon>
        <taxon>ecological metagenomes</taxon>
    </lineage>
</organism>
<dbReference type="AlphaFoldDB" id="A0A645HMZ2"/>
<dbReference type="EMBL" id="VSSQ01096436">
    <property type="protein sequence ID" value="MPN40190.1"/>
    <property type="molecule type" value="Genomic_DNA"/>
</dbReference>
<protein>
    <recommendedName>
        <fullName evidence="2">Excinuclease ATPase subunit</fullName>
    </recommendedName>
</protein>
<sequence length="87" mass="9187">MSARLGDDISNKKTNGVGKDDATACKWAALSALIAFQDSAKQKGANAVVDLHSFYKRNAVKDPANFECHAGNIMAGVALKGTYAKTK</sequence>
<accession>A0A645HMZ2</accession>